<protein>
    <recommendedName>
        <fullName evidence="3">F-box domain-containing protein</fullName>
    </recommendedName>
</protein>
<organism evidence="1 2">
    <name type="scientific">Collybia nuda</name>
    <dbReference type="NCBI Taxonomy" id="64659"/>
    <lineage>
        <taxon>Eukaryota</taxon>
        <taxon>Fungi</taxon>
        <taxon>Dikarya</taxon>
        <taxon>Basidiomycota</taxon>
        <taxon>Agaricomycotina</taxon>
        <taxon>Agaricomycetes</taxon>
        <taxon>Agaricomycetidae</taxon>
        <taxon>Agaricales</taxon>
        <taxon>Tricholomatineae</taxon>
        <taxon>Clitocybaceae</taxon>
        <taxon>Collybia</taxon>
    </lineage>
</organism>
<dbReference type="EMBL" id="MU150294">
    <property type="protein sequence ID" value="KAF9460698.1"/>
    <property type="molecule type" value="Genomic_DNA"/>
</dbReference>
<evidence type="ECO:0000313" key="1">
    <source>
        <dbReference type="EMBL" id="KAF9460698.1"/>
    </source>
</evidence>
<evidence type="ECO:0008006" key="3">
    <source>
        <dbReference type="Google" id="ProtNLM"/>
    </source>
</evidence>
<dbReference type="AlphaFoldDB" id="A0A9P5XZW4"/>
<dbReference type="SUPFAM" id="SSF52047">
    <property type="entry name" value="RNI-like"/>
    <property type="match status" value="1"/>
</dbReference>
<gene>
    <name evidence="1" type="ORF">BDZ94DRAFT_877759</name>
</gene>
<keyword evidence="2" id="KW-1185">Reference proteome</keyword>
<comment type="caution">
    <text evidence="1">The sequence shown here is derived from an EMBL/GenBank/DDBJ whole genome shotgun (WGS) entry which is preliminary data.</text>
</comment>
<accession>A0A9P5XZW4</accession>
<evidence type="ECO:0000313" key="2">
    <source>
        <dbReference type="Proteomes" id="UP000807353"/>
    </source>
</evidence>
<reference evidence="1" key="1">
    <citation type="submission" date="2020-11" db="EMBL/GenBank/DDBJ databases">
        <authorList>
            <consortium name="DOE Joint Genome Institute"/>
            <person name="Ahrendt S."/>
            <person name="Riley R."/>
            <person name="Andreopoulos W."/>
            <person name="Labutti K."/>
            <person name="Pangilinan J."/>
            <person name="Ruiz-Duenas F.J."/>
            <person name="Barrasa J.M."/>
            <person name="Sanchez-Garcia M."/>
            <person name="Camarero S."/>
            <person name="Miyauchi S."/>
            <person name="Serrano A."/>
            <person name="Linde D."/>
            <person name="Babiker R."/>
            <person name="Drula E."/>
            <person name="Ayuso-Fernandez I."/>
            <person name="Pacheco R."/>
            <person name="Padilla G."/>
            <person name="Ferreira P."/>
            <person name="Barriuso J."/>
            <person name="Kellner H."/>
            <person name="Castanera R."/>
            <person name="Alfaro M."/>
            <person name="Ramirez L."/>
            <person name="Pisabarro A.G."/>
            <person name="Kuo A."/>
            <person name="Tritt A."/>
            <person name="Lipzen A."/>
            <person name="He G."/>
            <person name="Yan M."/>
            <person name="Ng V."/>
            <person name="Cullen D."/>
            <person name="Martin F."/>
            <person name="Rosso M.-N."/>
            <person name="Henrissat B."/>
            <person name="Hibbett D."/>
            <person name="Martinez A.T."/>
            <person name="Grigoriev I.V."/>
        </authorList>
    </citation>
    <scope>NUCLEOTIDE SEQUENCE</scope>
    <source>
        <strain evidence="1">CBS 247.69</strain>
    </source>
</reference>
<sequence>MFDVEHTIHDSDQLKHIILPERFPDSRLTPRLPQELTDLIIGHLTPDDTDTLAACALVGRNFLSSSRALLFHTITLTTPGVKFHQLVASPYCSLASRVRCLQLVMNRPRFMDLSSLLAFLRSVSSLSIDTVCQGLAIHIPILRPSPALALITVIKLRGTRFQSFNNLATFLCSFPTLQTITLMCLTWEGVLPQNSNLTLAKSLDTIHIFSNSGSIFEWILSTPSPLSRLTTLIVGDVSGNDALTLYKFITVTGITLRHLSVGFQSDEQEAEDLICTHPDLERIPQLRITRRRGISIMKV</sequence>
<dbReference type="Proteomes" id="UP000807353">
    <property type="component" value="Unassembled WGS sequence"/>
</dbReference>
<dbReference type="OrthoDB" id="2921803at2759"/>
<name>A0A9P5XZW4_9AGAR</name>
<proteinExistence type="predicted"/>